<keyword evidence="2" id="KW-1185">Reference proteome</keyword>
<accession>A0ACB7T2F1</accession>
<evidence type="ECO:0000313" key="2">
    <source>
        <dbReference type="Proteomes" id="UP000821845"/>
    </source>
</evidence>
<proteinExistence type="predicted"/>
<name>A0ACB7T2F1_HYAAI</name>
<reference evidence="1" key="1">
    <citation type="submission" date="2020-05" db="EMBL/GenBank/DDBJ databases">
        <title>Large-scale comparative analyses of tick genomes elucidate their genetic diversity and vector capacities.</title>
        <authorList>
            <person name="Jia N."/>
            <person name="Wang J."/>
            <person name="Shi W."/>
            <person name="Du L."/>
            <person name="Sun Y."/>
            <person name="Zhan W."/>
            <person name="Jiang J."/>
            <person name="Wang Q."/>
            <person name="Zhang B."/>
            <person name="Ji P."/>
            <person name="Sakyi L.B."/>
            <person name="Cui X."/>
            <person name="Yuan T."/>
            <person name="Jiang B."/>
            <person name="Yang W."/>
            <person name="Lam T.T.-Y."/>
            <person name="Chang Q."/>
            <person name="Ding S."/>
            <person name="Wang X."/>
            <person name="Zhu J."/>
            <person name="Ruan X."/>
            <person name="Zhao L."/>
            <person name="Wei J."/>
            <person name="Que T."/>
            <person name="Du C."/>
            <person name="Cheng J."/>
            <person name="Dai P."/>
            <person name="Han X."/>
            <person name="Huang E."/>
            <person name="Gao Y."/>
            <person name="Liu J."/>
            <person name="Shao H."/>
            <person name="Ye R."/>
            <person name="Li L."/>
            <person name="Wei W."/>
            <person name="Wang X."/>
            <person name="Wang C."/>
            <person name="Yang T."/>
            <person name="Huo Q."/>
            <person name="Li W."/>
            <person name="Guo W."/>
            <person name="Chen H."/>
            <person name="Zhou L."/>
            <person name="Ni X."/>
            <person name="Tian J."/>
            <person name="Zhou Y."/>
            <person name="Sheng Y."/>
            <person name="Liu T."/>
            <person name="Pan Y."/>
            <person name="Xia L."/>
            <person name="Li J."/>
            <person name="Zhao F."/>
            <person name="Cao W."/>
        </authorList>
    </citation>
    <scope>NUCLEOTIDE SEQUENCE</scope>
    <source>
        <strain evidence="1">Hyas-2018</strain>
    </source>
</reference>
<evidence type="ECO:0000313" key="1">
    <source>
        <dbReference type="EMBL" id="KAH6940278.1"/>
    </source>
</evidence>
<gene>
    <name evidence="1" type="ORF">HPB50_026474</name>
</gene>
<sequence length="117" mass="12521">MPGGGPRDHAGPYYGARLDSFTGFGASTLADMLLIAIAGNTVAAQGPPSFLAAAIVFLAYAGILIIPLPFSMITTQHCNEEKRKPQRRIGVFQSLRLAPAMSFHLNISSFSEAHSRF</sequence>
<comment type="caution">
    <text evidence="1">The sequence shown here is derived from an EMBL/GenBank/DDBJ whole genome shotgun (WGS) entry which is preliminary data.</text>
</comment>
<dbReference type="Proteomes" id="UP000821845">
    <property type="component" value="Chromosome 2"/>
</dbReference>
<organism evidence="1 2">
    <name type="scientific">Hyalomma asiaticum</name>
    <name type="common">Tick</name>
    <dbReference type="NCBI Taxonomy" id="266040"/>
    <lineage>
        <taxon>Eukaryota</taxon>
        <taxon>Metazoa</taxon>
        <taxon>Ecdysozoa</taxon>
        <taxon>Arthropoda</taxon>
        <taxon>Chelicerata</taxon>
        <taxon>Arachnida</taxon>
        <taxon>Acari</taxon>
        <taxon>Parasitiformes</taxon>
        <taxon>Ixodida</taxon>
        <taxon>Ixodoidea</taxon>
        <taxon>Ixodidae</taxon>
        <taxon>Hyalomminae</taxon>
        <taxon>Hyalomma</taxon>
    </lineage>
</organism>
<protein>
    <submittedName>
        <fullName evidence="1">Uncharacterized protein</fullName>
    </submittedName>
</protein>
<dbReference type="EMBL" id="CM023482">
    <property type="protein sequence ID" value="KAH6940278.1"/>
    <property type="molecule type" value="Genomic_DNA"/>
</dbReference>